<protein>
    <recommendedName>
        <fullName evidence="2">Death domain-containing protein</fullName>
    </recommendedName>
</protein>
<sequence>MTALPSLPHLCICSGPLLDINDLQYVLDTLNEAGFPQEGWNPLGRALGLHGFSTLKAIEDDYPGDVQECLRQCLVKWLERADSVDYEGGPRMFSLFAALKDIRTKVAADYIRKNIIDKDSPELRHYREALKTIVRCHLTKAVVQGEARVGSEVHLICSTVSSKVLRSIAKVEGIQFSETLTGFSGWVT</sequence>
<dbReference type="CDD" id="cd01670">
    <property type="entry name" value="Death"/>
    <property type="match status" value="1"/>
</dbReference>
<evidence type="ECO:0008006" key="2">
    <source>
        <dbReference type="Google" id="ProtNLM"/>
    </source>
</evidence>
<dbReference type="Gene3D" id="1.10.533.10">
    <property type="entry name" value="Death Domain, Fas"/>
    <property type="match status" value="1"/>
</dbReference>
<dbReference type="InterPro" id="IPR011029">
    <property type="entry name" value="DEATH-like_dom_sf"/>
</dbReference>
<evidence type="ECO:0000313" key="1">
    <source>
        <dbReference type="EnsemblMetazoa" id="Aqu2.1.14256_001"/>
    </source>
</evidence>
<name>A0A1X7THT2_AMPQE</name>
<dbReference type="InParanoid" id="A0A1X7THT2"/>
<dbReference type="Gene3D" id="3.40.120.10">
    <property type="entry name" value="Alpha-D-Glucose-1,6-Bisphosphate, subunit A, domain 3"/>
    <property type="match status" value="1"/>
</dbReference>
<dbReference type="AlphaFoldDB" id="A0A1X7THT2"/>
<accession>A0A1X7THT2</accession>
<proteinExistence type="predicted"/>
<dbReference type="SUPFAM" id="SSF47986">
    <property type="entry name" value="DEATH domain"/>
    <property type="match status" value="1"/>
</dbReference>
<reference evidence="1" key="1">
    <citation type="submission" date="2017-05" db="UniProtKB">
        <authorList>
            <consortium name="EnsemblMetazoa"/>
        </authorList>
    </citation>
    <scope>IDENTIFICATION</scope>
</reference>
<dbReference type="EnsemblMetazoa" id="Aqu2.1.14256_001">
    <property type="protein sequence ID" value="Aqu2.1.14256_001"/>
    <property type="gene ID" value="Aqu2.1.14256"/>
</dbReference>
<organism evidence="1">
    <name type="scientific">Amphimedon queenslandica</name>
    <name type="common">Sponge</name>
    <dbReference type="NCBI Taxonomy" id="400682"/>
    <lineage>
        <taxon>Eukaryota</taxon>
        <taxon>Metazoa</taxon>
        <taxon>Porifera</taxon>
        <taxon>Demospongiae</taxon>
        <taxon>Heteroscleromorpha</taxon>
        <taxon>Haplosclerida</taxon>
        <taxon>Niphatidae</taxon>
        <taxon>Amphimedon</taxon>
    </lineage>
</organism>